<dbReference type="Gene3D" id="3.10.100.10">
    <property type="entry name" value="Mannose-Binding Protein A, subunit A"/>
    <property type="match status" value="3"/>
</dbReference>
<dbReference type="EMBL" id="RCHS01000085">
    <property type="protein sequence ID" value="RMX61017.1"/>
    <property type="molecule type" value="Genomic_DNA"/>
</dbReference>
<keyword evidence="6" id="KW-0812">Transmembrane</keyword>
<dbReference type="SMART" id="SM00192">
    <property type="entry name" value="LDLa"/>
    <property type="match status" value="2"/>
</dbReference>
<feature type="domain" description="C-type lectin" evidence="8">
    <location>
        <begin position="1247"/>
        <end position="1366"/>
    </location>
</feature>
<dbReference type="Pfam" id="PF00754">
    <property type="entry name" value="F5_F8_type_C"/>
    <property type="match status" value="3"/>
</dbReference>
<dbReference type="PANTHER" id="PTHR23282">
    <property type="entry name" value="APICAL ENDOSOMAL GLYCOPROTEIN PRECURSOR"/>
    <property type="match status" value="1"/>
</dbReference>
<feature type="domain" description="MAM" evidence="9">
    <location>
        <begin position="2492"/>
        <end position="2641"/>
    </location>
</feature>
<dbReference type="STRING" id="46731.A0A3M6V547"/>
<dbReference type="PROSITE" id="PS01286">
    <property type="entry name" value="FA58C_2"/>
    <property type="match status" value="1"/>
</dbReference>
<evidence type="ECO:0000256" key="1">
    <source>
        <dbReference type="ARBA" id="ARBA00022723"/>
    </source>
</evidence>
<evidence type="ECO:0000259" key="9">
    <source>
        <dbReference type="PROSITE" id="PS50060"/>
    </source>
</evidence>
<dbReference type="CDD" id="cd00112">
    <property type="entry name" value="LDLa"/>
    <property type="match status" value="2"/>
</dbReference>
<feature type="coiled-coil region" evidence="5">
    <location>
        <begin position="725"/>
        <end position="752"/>
    </location>
</feature>
<dbReference type="InterPro" id="IPR008979">
    <property type="entry name" value="Galactose-bd-like_sf"/>
</dbReference>
<dbReference type="PRINTS" id="PR00261">
    <property type="entry name" value="LDLRECEPTOR"/>
</dbReference>
<feature type="domain" description="MAM" evidence="9">
    <location>
        <begin position="57"/>
        <end position="215"/>
    </location>
</feature>
<dbReference type="SMART" id="SM00231">
    <property type="entry name" value="FA58C"/>
    <property type="match status" value="3"/>
</dbReference>
<feature type="disulfide bond" evidence="4">
    <location>
        <begin position="2216"/>
        <end position="2231"/>
    </location>
</feature>
<evidence type="ECO:0000259" key="10">
    <source>
        <dbReference type="PROSITE" id="PS51820"/>
    </source>
</evidence>
<dbReference type="SUPFAM" id="SSF56436">
    <property type="entry name" value="C-type lectin-like"/>
    <property type="match status" value="3"/>
</dbReference>
<dbReference type="InterPro" id="IPR013320">
    <property type="entry name" value="ConA-like_dom_sf"/>
</dbReference>
<keyword evidence="6" id="KW-0472">Membrane</keyword>
<dbReference type="OrthoDB" id="5317514at2759"/>
<dbReference type="PANTHER" id="PTHR23282:SF101">
    <property type="entry name" value="MAM DOMAIN-CONTAINING PROTEIN"/>
    <property type="match status" value="1"/>
</dbReference>
<dbReference type="InterPro" id="IPR037524">
    <property type="entry name" value="PA14/GLEYA"/>
</dbReference>
<evidence type="ECO:0000256" key="3">
    <source>
        <dbReference type="ARBA" id="ARBA00023157"/>
    </source>
</evidence>
<dbReference type="SMART" id="SM00137">
    <property type="entry name" value="MAM"/>
    <property type="match status" value="4"/>
</dbReference>
<dbReference type="Gene3D" id="2.60.120.200">
    <property type="match status" value="8"/>
</dbReference>
<dbReference type="CDD" id="cd00057">
    <property type="entry name" value="FA58C"/>
    <property type="match status" value="3"/>
</dbReference>
<feature type="disulfide bond" evidence="4">
    <location>
        <begin position="2204"/>
        <end position="2222"/>
    </location>
</feature>
<feature type="disulfide bond" evidence="4">
    <location>
        <begin position="2233"/>
        <end position="2245"/>
    </location>
</feature>
<dbReference type="InterPro" id="IPR002172">
    <property type="entry name" value="LDrepeatLR_classA_rpt"/>
</dbReference>
<dbReference type="FunFam" id="2.60.120.260:FF:000016">
    <property type="entry name" value="Contactin-associated protein-like 4 isoform 1"/>
    <property type="match status" value="1"/>
</dbReference>
<dbReference type="PROSITE" id="PS50068">
    <property type="entry name" value="LDLRA_2"/>
    <property type="match status" value="2"/>
</dbReference>
<evidence type="ECO:0000256" key="6">
    <source>
        <dbReference type="SAM" id="Phobius"/>
    </source>
</evidence>
<feature type="domain" description="MAM" evidence="9">
    <location>
        <begin position="227"/>
        <end position="382"/>
    </location>
</feature>
<reference evidence="11 12" key="1">
    <citation type="journal article" date="2018" name="Sci. Rep.">
        <title>Comparative analysis of the Pocillopora damicornis genome highlights role of immune system in coral evolution.</title>
        <authorList>
            <person name="Cunning R."/>
            <person name="Bay R.A."/>
            <person name="Gillette P."/>
            <person name="Baker A.C."/>
            <person name="Traylor-Knowles N."/>
        </authorList>
    </citation>
    <scope>NUCLEOTIDE SEQUENCE [LARGE SCALE GENOMIC DNA]</scope>
    <source>
        <strain evidence="11">RSMAS</strain>
        <tissue evidence="11">Whole animal</tissue>
    </source>
</reference>
<dbReference type="InterPro" id="IPR016186">
    <property type="entry name" value="C-type_lectin-like/link_sf"/>
</dbReference>
<evidence type="ECO:0000259" key="8">
    <source>
        <dbReference type="PROSITE" id="PS50041"/>
    </source>
</evidence>
<feature type="domain" description="MAM" evidence="9">
    <location>
        <begin position="2817"/>
        <end position="2966"/>
    </location>
</feature>
<evidence type="ECO:0000313" key="12">
    <source>
        <dbReference type="Proteomes" id="UP000275408"/>
    </source>
</evidence>
<evidence type="ECO:0000313" key="11">
    <source>
        <dbReference type="EMBL" id="RMX61017.1"/>
    </source>
</evidence>
<dbReference type="PROSITE" id="PS51820">
    <property type="entry name" value="PA14"/>
    <property type="match status" value="2"/>
</dbReference>
<feature type="domain" description="F5/8 type C" evidence="7">
    <location>
        <begin position="2973"/>
        <end position="3128"/>
    </location>
</feature>
<dbReference type="SUPFAM" id="SSF49899">
    <property type="entry name" value="Concanavalin A-like lectins/glucanases"/>
    <property type="match status" value="8"/>
</dbReference>
<comment type="caution">
    <text evidence="11">The sequence shown here is derived from an EMBL/GenBank/DDBJ whole genome shotgun (WGS) entry which is preliminary data.</text>
</comment>
<feature type="transmembrane region" description="Helical" evidence="6">
    <location>
        <begin position="28"/>
        <end position="46"/>
    </location>
</feature>
<dbReference type="InterPro" id="IPR001304">
    <property type="entry name" value="C-type_lectin-like"/>
</dbReference>
<feature type="domain" description="C-type lectin" evidence="8">
    <location>
        <begin position="694"/>
        <end position="819"/>
    </location>
</feature>
<dbReference type="SUPFAM" id="SSF57424">
    <property type="entry name" value="LDL receptor-like module"/>
    <property type="match status" value="2"/>
</dbReference>
<dbReference type="Pfam" id="PF00059">
    <property type="entry name" value="Lectin_C"/>
    <property type="match status" value="3"/>
</dbReference>
<feature type="domain" description="F5/8 type C" evidence="7">
    <location>
        <begin position="2648"/>
        <end position="2758"/>
    </location>
</feature>
<keyword evidence="3 4" id="KW-1015">Disulfide bond</keyword>
<feature type="domain" description="MAM" evidence="9">
    <location>
        <begin position="392"/>
        <end position="549"/>
    </location>
</feature>
<dbReference type="CDD" id="cd06263">
    <property type="entry name" value="MAM"/>
    <property type="match status" value="4"/>
</dbReference>
<proteinExistence type="predicted"/>
<dbReference type="InterPro" id="IPR036055">
    <property type="entry name" value="LDL_receptor-like_sf"/>
</dbReference>
<feature type="domain" description="MAM" evidence="9">
    <location>
        <begin position="2337"/>
        <end position="2485"/>
    </location>
</feature>
<keyword evidence="1" id="KW-0479">Metal-binding</keyword>
<comment type="caution">
    <text evidence="4">Lacks conserved residue(s) required for the propagation of feature annotation.</text>
</comment>
<dbReference type="InterPro" id="IPR051560">
    <property type="entry name" value="MAM_domain-containing"/>
</dbReference>
<gene>
    <name evidence="11" type="ORF">pdam_00007571</name>
</gene>
<feature type="disulfide bond" evidence="4">
    <location>
        <begin position="2256"/>
        <end position="2271"/>
    </location>
</feature>
<dbReference type="GO" id="GO:0016020">
    <property type="term" value="C:membrane"/>
    <property type="evidence" value="ECO:0007669"/>
    <property type="project" value="InterPro"/>
</dbReference>
<dbReference type="Gene3D" id="4.10.400.10">
    <property type="entry name" value="Low-density Lipoprotein Receptor"/>
    <property type="match status" value="2"/>
</dbReference>
<dbReference type="InterPro" id="IPR000421">
    <property type="entry name" value="FA58C"/>
</dbReference>
<dbReference type="PROSITE" id="PS50022">
    <property type="entry name" value="FA58C_3"/>
    <property type="match status" value="3"/>
</dbReference>
<name>A0A3M6V547_POCDA</name>
<dbReference type="SMART" id="SM00607">
    <property type="entry name" value="FTP"/>
    <property type="match status" value="1"/>
</dbReference>
<sequence>MTAFELKRVFLFQSVHQLAGMMLPVIKGTYLLLASFFVMIATVFPFQAGGYSKDITGNCTFDERTFCSWSNERYTDHFDWVLGQGSSLSSDTGPITDYAENGSYIYIQTLSPRKYDEKARLKSPWMRVPLRMTFFYSMYGSTIETLSVYVIINGRESRIWSRHGNRSSRDWIKGCVAISYEGTYQVVIEGIAGVTFASSIAVDELIFSENLTCVSDGDTTPSELFKVNCTFKESFCGWRNLFAPWDQIDWRRGSENSREQIEASVSRGKKFIYIEESQPDKVYQTAQLSSPFIRGPKCFRFSYRLSGREVGRLDVFLQLRGQQGDYLMWNKSGDQGSHWIKASVDIGYTDECQIVLQATVGKNCTSRIAVYDVNLVDGLCHDEREFSTDVQGNCNFDNNTCFWRGDLNFIFAWRRKQGRTSSFQTGPRGDHTSGSGHYIYIETSRPRKMGDTARLTSPWLRGPHCMTFYYHMYGSSMGCVAVYIRRQGADSLQPLWLRSKNQGNRWIQGQVSINDTSSFQIIIDGITGTGIRGDAALDDFAFQHGLCHQLSEATFYVSSLKGNDFRISTRPSGDNLYTDEFRFVIEHPRGNPIEKAYFIYPHAKGHSFVTTKLDISNYNNYPLDVAVLNHKELSTNCSRIFFISRDRAEPMITLEDPGLKDYCKCKANFSFYACDVVQSGSRSISGCEPGWYKLGQACFMFYFQSSKQWRFARNLCHKQKSEIAIVNSAEQLEALADQRKKLQREYRGLTLGLDSNLRWVWIDSEKAKSNKNLWGPWQPSGDGKCGSFLNAIGWSSNWAGYGWRWNDLPCTSRKGYICEEPLDVPLPVALFSTSPTDGVVDLSPNGATKAASNNITLTRGPLGNPVGSFLFSDLNNSYVEVENEGELDTRFSMSVFAWVHPDASTTRAGPIYDYGCSMWVFPLTWGLEIRYMVRDRFNLHLLRKDGVIKINEWNFIGTTYDYHTGVASVWVNDSMVMNKSIGSNVELATQRNLMIGASNNREVQFYGKVSCLQFYAQALSVDQIMKIRERCNQTILPTTSPDYKTVGCFRDTSNRAIPNLEDADPLLVGAYQDRENAIEKCALAARKRGFRMFALQNGGWCAASVTAEETFNKYGKSNRCQGDGKGGPWSNDVYIIQDYINVGCYRDDSSIRAVPDLERTDPVLDGNYRVRQNAVEKCAIVARKRGFRMFAIQDHGQCLSSATAGETFDKYGKSDKCSEDGKGGPWANNVYAFRVSQSWCRQGFFPLHGGCYLIYSPKELNWQQALERCNRSGGTLAKIAREGLRSTFSNLLEEIRRLKPYYNNFFIGLLSKDEWTWIDGSPLNSSLWKPGYPTTIQKTRSCGYLAGGSSGIRSGACTWKRYPLCQKKVDYVNVGCYRDDSTMRAVPDLERTDPVLDGNYRVRQSAVEKCAIVARKRGFRMFAIQDHGQCLSSATAGETFEKYGKSDKCSEDGKGGPWANNVYAFRVSQSWCRQGFFPLHGGCYFIYPPKELNWQQALERCNRSGGTLAKITREGLRSTFSNLLEEIRRFKPYYNSFSIGLLSKDEWTWIDDSPLKSSLWKPGYPKTIEKTRSCGYLAAGSSRIKSDTCTINSYPLCQKKAEESLSNRSLIRSSSMLQPFEPILAIDRSYSTCFRSLKESNPWWQGTFDKQLYVVSVSIIDKIDCCPRDSGIINVSVTTSQTGLSPTCSKSMAYDGTTHEFIFDCSPPALGNNVKITLTGDNVKLVLCHVAVETIESTREVHGVLREGWYNKYEYDSKKTSSMREHPLIQGPPESRIILRDFDAPINLAENYVQRLTSYLQVSLSGNYTFYVACDDMCELWKYDVTETGIRRVEIESGESVKPIIHVKRWTQYLQWDKYPEQTSPPIVLKKCRFYRMVIFGREKGGNDHISVGMRNPNGEYERPITGERLFWTKPGTRNLELSLKNHKTSISTFVGSKLLIQDVDCRIGSSYNMFGQIIGYYKFCCEGVYCPDCPLKLNISSLGQNLTLNSSVSLSCINTSFEVVFNTICQPGNFTLKASYSFVEHPEEILEERDLGQVDLKAVVLEECYFESGKCDWTSLHANSEWKLFPGDFAYIDGPHKAQLQSPLLPWEPFYRVVGLCLRFAYRIPFKSKSTIKVLLREPGKEELILTWQLRGYHGKEWSAAEVSLPGAAAVQIIFEGEGFLHNQVNAAIKNVTVTTEKCDLLPYFAKPGFSCGNKQFQCKNGECVKENLRCDGDSACTDDSDEDNCECPYNKFACLDGKCLPASAVSSAVCNGINDCSNGDDENNCRNKCHFKHHCLDGSCIAWSETCIREPSCKDATNTPSVCGSGKCRLNDLACSSKESKGPTRCKSFRSFCNFENDLCQLTPDMNATFQWTTASGETRTEKTGPSYDHSTLKDGSYIYIEASPQRFGDVARLLSKWMEPNQSACVQFWYHMYGSDIGNLSFYLKTNQSKTLVWRLSSDQGDRWKFGQFSLIKGTTGDGSEGDIAIDDMSVLDGNCKKIIAQGSPDCSFREDTCDWETGEGWTLSKHLPNSDLLNYGPGVSFIFLRAGASEVSYTLSSPIINTHEWKCVRLWYFIGATNWYKSSLHVLLQSLISNLSTLIFFVDEVASATNYTQIPLPSNYSKAKLEFFGIYEEFGHQILAIEQVSFSKGTCDPISWRQNDIDEPLGMQNGEIVDTQISSLSSMDEVHAASRGRLNLNATSVKAGAWTAGTNDNSQWLQIDLRNNNIRVTGVATQGRNGRHAQWVTKYKLQYSSDGVNFQFYKEPGHTAFKVCTKSIVLPTLYDFAGNKDQDSVFVVEGTTGDGREGDIAIDDMSVLDGNCKKIIAQDSPDCSFREDTCDWETREGWTLSKHSPDPVLQNYGPSVSFIFLRTGASEVPHTLSSPIINTIEWKCLRLWYFIGATNLYKTSLQVLLQSLISNLSTLLFFVDEVASATNYTQIPLPSNYSKAKLELFGIYEEFGGQIMAIEQVSFSKEPCDPVSWRQNDINEPLGMQNGEIVDTQISSSSSMDEAHAASRGRLHLNATAGKAGAWSAGTNDNSQWLQIDLRNNNIRVTGVATQGRNGRHAQWVTKYKLQSSDDGVNFQFYKDPGNIAFKEFDGNSDRSTIVFHELEPPIKARFVRFRPQDWFNHVSMRIELYGCRECQEPLGLGNSSITDGQLSSSSQLDDAHTAMQGRLNSNATGGSGGSWSAGNNNSSQWLQIDLLDQGNNVTRVATQGRHDASQWVTKYRLQYSEDGKIFHFYREPGDTAGKVFDGNEDQNSIAYNELDPPITAQGSLSNRSLMRSSSILQPFEPILAIDLSYSTCFRSLKESNPWWQATLDKPLYVVSVSITDKIDCCPRDSGIINVSVTTSQTDLSPTCSKSMAYYGTTHEFSFDCSPPALGNHVKITLTGDNVTLVLCHVAVETIESTREVHGVLREGWYNKREYDSTKTSSMREHPLIQGPPESRIILRDFDAPINLAENYVQRLTSYLQVSLSGNYTFYAACDDMCELWKYDVTETGIRRVEIESGESVTPQPIVYVKRWTRYRQWDKYPGQTSQPIVLKKCRFYRMVIFGREKGGNDHISVGMRNPNGEYERPITGERLFWTKPGTRILEMSLKNHKTSISAFVGSNLLITGYYKFCCEGVYCPDCPLELNISSLGQNLTVNSAVSLSCVNTSFEVVFNTIDQPGNFTVKVRSPHLSSCHHLSDDSYCIYGKKIDETPWHAYLKNLARI</sequence>
<organism evidence="11 12">
    <name type="scientific">Pocillopora damicornis</name>
    <name type="common">Cauliflower coral</name>
    <name type="synonym">Millepora damicornis</name>
    <dbReference type="NCBI Taxonomy" id="46731"/>
    <lineage>
        <taxon>Eukaryota</taxon>
        <taxon>Metazoa</taxon>
        <taxon>Cnidaria</taxon>
        <taxon>Anthozoa</taxon>
        <taxon>Hexacorallia</taxon>
        <taxon>Scleractinia</taxon>
        <taxon>Astrocoeniina</taxon>
        <taxon>Pocilloporidae</taxon>
        <taxon>Pocillopora</taxon>
    </lineage>
</organism>
<dbReference type="Gene3D" id="2.60.120.260">
    <property type="entry name" value="Galactose-binding domain-like"/>
    <property type="match status" value="5"/>
</dbReference>
<dbReference type="SUPFAM" id="SSF49785">
    <property type="entry name" value="Galactose-binding domain-like"/>
    <property type="match status" value="5"/>
</dbReference>
<evidence type="ECO:0000256" key="4">
    <source>
        <dbReference type="PROSITE-ProRule" id="PRU00124"/>
    </source>
</evidence>
<accession>A0A3M6V547</accession>
<dbReference type="Pfam" id="PF00057">
    <property type="entry name" value="Ldl_recept_a"/>
    <property type="match status" value="2"/>
</dbReference>
<feature type="domain" description="C-type lectin" evidence="8">
    <location>
        <begin position="1479"/>
        <end position="1598"/>
    </location>
</feature>
<dbReference type="Pfam" id="PF00629">
    <property type="entry name" value="MAM"/>
    <property type="match status" value="7"/>
</dbReference>
<keyword evidence="12" id="KW-1185">Reference proteome</keyword>
<keyword evidence="5" id="KW-0175">Coiled coil</keyword>
<dbReference type="PROSITE" id="PS50060">
    <property type="entry name" value="MAM_2"/>
    <property type="match status" value="7"/>
</dbReference>
<dbReference type="SMART" id="SM00034">
    <property type="entry name" value="CLECT"/>
    <property type="match status" value="3"/>
</dbReference>
<keyword evidence="2" id="KW-0106">Calcium</keyword>
<dbReference type="PROSITE" id="PS00740">
    <property type="entry name" value="MAM_1"/>
    <property type="match status" value="1"/>
</dbReference>
<feature type="domain" description="PA14" evidence="10">
    <location>
        <begin position="1744"/>
        <end position="1908"/>
    </location>
</feature>
<evidence type="ECO:0000259" key="7">
    <source>
        <dbReference type="PROSITE" id="PS50022"/>
    </source>
</evidence>
<dbReference type="InterPro" id="IPR000998">
    <property type="entry name" value="MAM_dom"/>
</dbReference>
<dbReference type="Pfam" id="PF13385">
    <property type="entry name" value="Laminin_G_3"/>
    <property type="match status" value="1"/>
</dbReference>
<dbReference type="GO" id="GO:0046872">
    <property type="term" value="F:metal ion binding"/>
    <property type="evidence" value="ECO:0007669"/>
    <property type="project" value="UniProtKB-KW"/>
</dbReference>
<feature type="domain" description="MAM" evidence="9">
    <location>
        <begin position="2047"/>
        <end position="2186"/>
    </location>
</feature>
<feature type="domain" description="PA14" evidence="10">
    <location>
        <begin position="3399"/>
        <end position="3570"/>
    </location>
</feature>
<protein>
    <submittedName>
        <fullName evidence="11">Uncharacterized protein</fullName>
    </submittedName>
</protein>
<feature type="disulfide bond" evidence="4">
    <location>
        <begin position="2197"/>
        <end position="2209"/>
    </location>
</feature>
<dbReference type="PROSITE" id="PS50041">
    <property type="entry name" value="C_TYPE_LECTIN_2"/>
    <property type="match status" value="3"/>
</dbReference>
<feature type="domain" description="F5/8 type C" evidence="7">
    <location>
        <begin position="3131"/>
        <end position="3262"/>
    </location>
</feature>
<dbReference type="InterPro" id="IPR006585">
    <property type="entry name" value="FTP1"/>
</dbReference>
<dbReference type="FunFam" id="2.60.120.260:FF:000002">
    <property type="entry name" value="Coagulation factor VIII"/>
    <property type="match status" value="1"/>
</dbReference>
<dbReference type="Proteomes" id="UP000275408">
    <property type="component" value="Unassembled WGS sequence"/>
</dbReference>
<dbReference type="InterPro" id="IPR016187">
    <property type="entry name" value="CTDL_fold"/>
</dbReference>
<keyword evidence="6" id="KW-1133">Transmembrane helix</keyword>
<evidence type="ECO:0000256" key="2">
    <source>
        <dbReference type="ARBA" id="ARBA00022837"/>
    </source>
</evidence>
<evidence type="ECO:0000256" key="5">
    <source>
        <dbReference type="SAM" id="Coils"/>
    </source>
</evidence>
<dbReference type="CDD" id="cd00037">
    <property type="entry name" value="CLECT"/>
    <property type="match status" value="3"/>
</dbReference>